<dbReference type="EMBL" id="CAUYUJ010003738">
    <property type="protein sequence ID" value="CAK0806555.1"/>
    <property type="molecule type" value="Genomic_DNA"/>
</dbReference>
<proteinExistence type="predicted"/>
<dbReference type="Proteomes" id="UP001189429">
    <property type="component" value="Unassembled WGS sequence"/>
</dbReference>
<feature type="compositionally biased region" description="Basic and acidic residues" evidence="1">
    <location>
        <begin position="171"/>
        <end position="198"/>
    </location>
</feature>
<comment type="caution">
    <text evidence="2">The sequence shown here is derived from an EMBL/GenBank/DDBJ whole genome shotgun (WGS) entry which is preliminary data.</text>
</comment>
<evidence type="ECO:0000313" key="3">
    <source>
        <dbReference type="Proteomes" id="UP001189429"/>
    </source>
</evidence>
<evidence type="ECO:0000256" key="1">
    <source>
        <dbReference type="SAM" id="MobiDB-lite"/>
    </source>
</evidence>
<keyword evidence="3" id="KW-1185">Reference proteome</keyword>
<name>A0ABN9QL49_9DINO</name>
<feature type="non-terminal residue" evidence="2">
    <location>
        <position position="1"/>
    </location>
</feature>
<organism evidence="2 3">
    <name type="scientific">Prorocentrum cordatum</name>
    <dbReference type="NCBI Taxonomy" id="2364126"/>
    <lineage>
        <taxon>Eukaryota</taxon>
        <taxon>Sar</taxon>
        <taxon>Alveolata</taxon>
        <taxon>Dinophyceae</taxon>
        <taxon>Prorocentrales</taxon>
        <taxon>Prorocentraceae</taxon>
        <taxon>Prorocentrum</taxon>
    </lineage>
</organism>
<feature type="region of interest" description="Disordered" evidence="1">
    <location>
        <begin position="166"/>
        <end position="198"/>
    </location>
</feature>
<evidence type="ECO:0000313" key="2">
    <source>
        <dbReference type="EMBL" id="CAK0806555.1"/>
    </source>
</evidence>
<protein>
    <submittedName>
        <fullName evidence="2">Uncharacterized protein</fullName>
    </submittedName>
</protein>
<sequence length="198" mass="21322">AQSLDEDTMVHIEGLLPILVERAPSGLPTHKSLVQTFEELRARRGVLGCDPRFVVRSAALAAESWRAMAKRICDAAPIEEMFKKSSLQELFNANEVGDGIGIETDTEQESDVEVCGVCCKYSECARVTTQDGDSEERVGIRLQPSAARDATPKQCCRPRAAPRRANFQVGAKEKGGAKEGKSGGEKGEGCIKKGKGGE</sequence>
<reference evidence="2" key="1">
    <citation type="submission" date="2023-10" db="EMBL/GenBank/DDBJ databases">
        <authorList>
            <person name="Chen Y."/>
            <person name="Shah S."/>
            <person name="Dougan E. K."/>
            <person name="Thang M."/>
            <person name="Chan C."/>
        </authorList>
    </citation>
    <scope>NUCLEOTIDE SEQUENCE [LARGE SCALE GENOMIC DNA]</scope>
</reference>
<accession>A0ABN9QL49</accession>
<feature type="non-terminal residue" evidence="2">
    <location>
        <position position="198"/>
    </location>
</feature>
<gene>
    <name evidence="2" type="ORF">PCOR1329_LOCUS12740</name>
</gene>